<reference evidence="2" key="2">
    <citation type="submission" date="2020-09" db="EMBL/GenBank/DDBJ databases">
        <authorList>
            <person name="Sun Q."/>
            <person name="Zhou Y."/>
        </authorList>
    </citation>
    <scope>NUCLEOTIDE SEQUENCE</scope>
    <source>
        <strain evidence="2">CGMCC 1.15320</strain>
    </source>
</reference>
<comment type="caution">
    <text evidence="2">The sequence shown here is derived from an EMBL/GenBank/DDBJ whole genome shotgun (WGS) entry which is preliminary data.</text>
</comment>
<reference evidence="2" key="1">
    <citation type="journal article" date="2014" name="Int. J. Syst. Evol. Microbiol.">
        <title>Complete genome sequence of Corynebacterium casei LMG S-19264T (=DSM 44701T), isolated from a smear-ripened cheese.</title>
        <authorList>
            <consortium name="US DOE Joint Genome Institute (JGI-PGF)"/>
            <person name="Walter F."/>
            <person name="Albersmeier A."/>
            <person name="Kalinowski J."/>
            <person name="Ruckert C."/>
        </authorList>
    </citation>
    <scope>NUCLEOTIDE SEQUENCE</scope>
    <source>
        <strain evidence="2">CGMCC 1.15320</strain>
    </source>
</reference>
<dbReference type="AlphaFoldDB" id="A0A916RU08"/>
<accession>A0A916RU08</accession>
<keyword evidence="1" id="KW-0472">Membrane</keyword>
<evidence type="ECO:0000256" key="1">
    <source>
        <dbReference type="SAM" id="Phobius"/>
    </source>
</evidence>
<gene>
    <name evidence="2" type="ORF">GCM10011385_26150</name>
</gene>
<keyword evidence="1" id="KW-0812">Transmembrane</keyword>
<dbReference type="Proteomes" id="UP000636264">
    <property type="component" value="Unassembled WGS sequence"/>
</dbReference>
<keyword evidence="3" id="KW-1185">Reference proteome</keyword>
<protein>
    <submittedName>
        <fullName evidence="2">Membrane protein</fullName>
    </submittedName>
</protein>
<feature type="transmembrane region" description="Helical" evidence="1">
    <location>
        <begin position="34"/>
        <end position="54"/>
    </location>
</feature>
<dbReference type="InterPro" id="IPR016936">
    <property type="entry name" value="UCP029693"/>
</dbReference>
<keyword evidence="1" id="KW-1133">Transmembrane helix</keyword>
<dbReference type="RefSeq" id="WP_188721504.1">
    <property type="nucleotide sequence ID" value="NZ_BMIF01000007.1"/>
</dbReference>
<organism evidence="2 3">
    <name type="scientific">Nitratireductor aestuarii</name>
    <dbReference type="NCBI Taxonomy" id="1735103"/>
    <lineage>
        <taxon>Bacteria</taxon>
        <taxon>Pseudomonadati</taxon>
        <taxon>Pseudomonadota</taxon>
        <taxon>Alphaproteobacteria</taxon>
        <taxon>Hyphomicrobiales</taxon>
        <taxon>Phyllobacteriaceae</taxon>
        <taxon>Nitratireductor</taxon>
    </lineage>
</organism>
<dbReference type="EMBL" id="BMIF01000007">
    <property type="protein sequence ID" value="GGA71046.1"/>
    <property type="molecule type" value="Genomic_DNA"/>
</dbReference>
<evidence type="ECO:0000313" key="3">
    <source>
        <dbReference type="Proteomes" id="UP000636264"/>
    </source>
</evidence>
<name>A0A916RU08_9HYPH</name>
<proteinExistence type="predicted"/>
<dbReference type="Pfam" id="PF10095">
    <property type="entry name" value="DUF2333"/>
    <property type="match status" value="2"/>
</dbReference>
<sequence length="362" mass="41321">MFRAIGNFFSRLFSWIVAPFAAIGRWYTRRGWILRISVGLAFVLFVGLNIYFMVQTQIWSGFNPDYVAAYEFDKRDTSAGARLANTGENAAETCSPSAIAQVTADLIDFNVDQNAWISSMLFYKLGFFGIDWDSTPFFDNKASFQRGVNQTVRRTAVELVDALGRVRGTSQIDGDLQKARENIQFSEDAWYFGLNPFGPKTPTPSFYRTAAQSLRSFNARLERCDAVFDSRADNLMQFLDRIAGDIGSTSAILRERSENHNGGWFDFRADDRFWFAYGQLYGYYGLLNAARADFRDVIAQRSLHALWMDTEQQFRSALNITPFMISNGREAGWIMPTHLATMGFYILRARSNLVELRQVLDR</sequence>
<evidence type="ECO:0000313" key="2">
    <source>
        <dbReference type="EMBL" id="GGA71046.1"/>
    </source>
</evidence>